<dbReference type="AlphaFoldDB" id="A0A5D2GCU3"/>
<keyword evidence="3" id="KW-1185">Reference proteome</keyword>
<feature type="transmembrane region" description="Helical" evidence="1">
    <location>
        <begin position="35"/>
        <end position="55"/>
    </location>
</feature>
<name>A0A5D2GCU3_GOSDA</name>
<keyword evidence="1" id="KW-1133">Transmembrane helix</keyword>
<keyword evidence="1" id="KW-0472">Membrane</keyword>
<gene>
    <name evidence="2" type="ORF">ES288_A05G062400v1</name>
</gene>
<evidence type="ECO:0000313" key="3">
    <source>
        <dbReference type="Proteomes" id="UP000323506"/>
    </source>
</evidence>
<keyword evidence="1" id="KW-0812">Transmembrane</keyword>
<organism evidence="2 3">
    <name type="scientific">Gossypium darwinii</name>
    <name type="common">Darwin's cotton</name>
    <name type="synonym">Gossypium barbadense var. darwinii</name>
    <dbReference type="NCBI Taxonomy" id="34276"/>
    <lineage>
        <taxon>Eukaryota</taxon>
        <taxon>Viridiplantae</taxon>
        <taxon>Streptophyta</taxon>
        <taxon>Embryophyta</taxon>
        <taxon>Tracheophyta</taxon>
        <taxon>Spermatophyta</taxon>
        <taxon>Magnoliopsida</taxon>
        <taxon>eudicotyledons</taxon>
        <taxon>Gunneridae</taxon>
        <taxon>Pentapetalae</taxon>
        <taxon>rosids</taxon>
        <taxon>malvids</taxon>
        <taxon>Malvales</taxon>
        <taxon>Malvaceae</taxon>
        <taxon>Malvoideae</taxon>
        <taxon>Gossypium</taxon>
    </lineage>
</organism>
<proteinExistence type="predicted"/>
<accession>A0A5D2GCU3</accession>
<sequence>MPWKRIYAKNMRIVGAIAYDLYDPWDSSTRDVKSIIAFSNSILSSWPSSIVIFIFTVKATVIILLFYFTVKLSAFSALTPFLYKKKFGVIETAFLRNNPK</sequence>
<evidence type="ECO:0000256" key="1">
    <source>
        <dbReference type="SAM" id="Phobius"/>
    </source>
</evidence>
<dbReference type="Proteomes" id="UP000323506">
    <property type="component" value="Chromosome A05"/>
</dbReference>
<dbReference type="EMBL" id="CM017692">
    <property type="protein sequence ID" value="TYH15693.1"/>
    <property type="molecule type" value="Genomic_DNA"/>
</dbReference>
<evidence type="ECO:0000313" key="2">
    <source>
        <dbReference type="EMBL" id="TYH15693.1"/>
    </source>
</evidence>
<reference evidence="2 3" key="1">
    <citation type="submission" date="2019-06" db="EMBL/GenBank/DDBJ databases">
        <title>WGS assembly of Gossypium darwinii.</title>
        <authorList>
            <person name="Chen Z.J."/>
            <person name="Sreedasyam A."/>
            <person name="Ando A."/>
            <person name="Song Q."/>
            <person name="De L."/>
            <person name="Hulse-Kemp A."/>
            <person name="Ding M."/>
            <person name="Ye W."/>
            <person name="Kirkbride R."/>
            <person name="Jenkins J."/>
            <person name="Plott C."/>
            <person name="Lovell J."/>
            <person name="Lin Y.-M."/>
            <person name="Vaughn R."/>
            <person name="Liu B."/>
            <person name="Li W."/>
            <person name="Simpson S."/>
            <person name="Scheffler B."/>
            <person name="Saski C."/>
            <person name="Grover C."/>
            <person name="Hu G."/>
            <person name="Conover J."/>
            <person name="Carlson J."/>
            <person name="Shu S."/>
            <person name="Boston L."/>
            <person name="Williams M."/>
            <person name="Peterson D."/>
            <person name="Mcgee K."/>
            <person name="Jones D."/>
            <person name="Wendel J."/>
            <person name="Stelly D."/>
            <person name="Grimwood J."/>
            <person name="Schmutz J."/>
        </authorList>
    </citation>
    <scope>NUCLEOTIDE SEQUENCE [LARGE SCALE GENOMIC DNA]</scope>
    <source>
        <strain evidence="2">1808015.09</strain>
    </source>
</reference>
<feature type="transmembrane region" description="Helical" evidence="1">
    <location>
        <begin position="61"/>
        <end position="83"/>
    </location>
</feature>
<protein>
    <submittedName>
        <fullName evidence="2">Uncharacterized protein</fullName>
    </submittedName>
</protein>